<evidence type="ECO:0000256" key="2">
    <source>
        <dbReference type="ARBA" id="ARBA00022448"/>
    </source>
</evidence>
<evidence type="ECO:0000256" key="4">
    <source>
        <dbReference type="ARBA" id="ARBA00022840"/>
    </source>
</evidence>
<dbReference type="AlphaFoldDB" id="A0A542YUF7"/>
<dbReference type="GO" id="GO:0005524">
    <property type="term" value="F:ATP binding"/>
    <property type="evidence" value="ECO:0007669"/>
    <property type="project" value="UniProtKB-KW"/>
</dbReference>
<name>A0A542YUF7_9MICO</name>
<keyword evidence="8" id="KW-1185">Reference proteome</keyword>
<dbReference type="OrthoDB" id="9804819at2"/>
<protein>
    <submittedName>
        <fullName evidence="7">ABC-type multidrug transport system ATPase subunit</fullName>
    </submittedName>
</protein>
<evidence type="ECO:0000256" key="5">
    <source>
        <dbReference type="SAM" id="MobiDB-lite"/>
    </source>
</evidence>
<keyword evidence="2" id="KW-0813">Transport</keyword>
<dbReference type="Proteomes" id="UP000319516">
    <property type="component" value="Unassembled WGS sequence"/>
</dbReference>
<dbReference type="InterPro" id="IPR017871">
    <property type="entry name" value="ABC_transporter-like_CS"/>
</dbReference>
<dbReference type="SUPFAM" id="SSF52540">
    <property type="entry name" value="P-loop containing nucleoside triphosphate hydrolases"/>
    <property type="match status" value="1"/>
</dbReference>
<dbReference type="GO" id="GO:0016887">
    <property type="term" value="F:ATP hydrolysis activity"/>
    <property type="evidence" value="ECO:0007669"/>
    <property type="project" value="InterPro"/>
</dbReference>
<dbReference type="PANTHER" id="PTHR43335">
    <property type="entry name" value="ABC TRANSPORTER, ATP-BINDING PROTEIN"/>
    <property type="match status" value="1"/>
</dbReference>
<reference evidence="7 8" key="1">
    <citation type="submission" date="2019-06" db="EMBL/GenBank/DDBJ databases">
        <title>Sequencing the genomes of 1000 actinobacteria strains.</title>
        <authorList>
            <person name="Klenk H.-P."/>
        </authorList>
    </citation>
    <scope>NUCLEOTIDE SEQUENCE [LARGE SCALE GENOMIC DNA]</scope>
    <source>
        <strain evidence="7 8">DSM 12335</strain>
    </source>
</reference>
<sequence length="397" mass="43920">MVFPQNERKSHEGGKTTCGRGSVPCSRWCDGCPVHGRRDERRYSEPVFFGGNNTLGVGRHAVLESHKHMQHLADSFAELVEARAGQHHELGCRGERKDSHRFASMQLGGTDKPKSLHDCSGVLRRGHLGHPRSAQRVCWLRLRLTWFVRVNSDVRVDGVSHRFGSRTALNAVTFDLRTGATGLLGPNGAGKTTLLSILTTVRQPSSGSVEVFGHRLNTREGRHAARALIGFLPQRFSVPALMQARDLVAYSAYCHGVERGEVYRCANDALEQVGLSDIAGRRMRSLSGGQRQRVGIAATIAHGPRLLVLDEPTVGLDPEVRIEFRRLISELARERLVVLSTHMVEDVQRSCTNTLVLHEGKVLFHGLTAALEVHEGSWNDEYSSPLEQGYLERLKGA</sequence>
<evidence type="ECO:0000256" key="1">
    <source>
        <dbReference type="ARBA" id="ARBA00005417"/>
    </source>
</evidence>
<dbReference type="PANTHER" id="PTHR43335:SF2">
    <property type="entry name" value="ABC TRANSPORTER, ATP-BINDING PROTEIN"/>
    <property type="match status" value="1"/>
</dbReference>
<proteinExistence type="inferred from homology"/>
<feature type="compositionally biased region" description="Basic and acidic residues" evidence="5">
    <location>
        <begin position="1"/>
        <end position="14"/>
    </location>
</feature>
<dbReference type="EMBL" id="VFOP01000001">
    <property type="protein sequence ID" value="TQL51713.1"/>
    <property type="molecule type" value="Genomic_DNA"/>
</dbReference>
<comment type="similarity">
    <text evidence="1">Belongs to the ABC transporter superfamily.</text>
</comment>
<evidence type="ECO:0000313" key="7">
    <source>
        <dbReference type="EMBL" id="TQL51713.1"/>
    </source>
</evidence>
<dbReference type="PROSITE" id="PS50893">
    <property type="entry name" value="ABC_TRANSPORTER_2"/>
    <property type="match status" value="1"/>
</dbReference>
<evidence type="ECO:0000259" key="6">
    <source>
        <dbReference type="PROSITE" id="PS50893"/>
    </source>
</evidence>
<accession>A0A542YUF7</accession>
<keyword evidence="4" id="KW-0067">ATP-binding</keyword>
<gene>
    <name evidence="7" type="ORF">FB467_2867</name>
</gene>
<dbReference type="SMART" id="SM00382">
    <property type="entry name" value="AAA"/>
    <property type="match status" value="1"/>
</dbReference>
<dbReference type="InterPro" id="IPR003439">
    <property type="entry name" value="ABC_transporter-like_ATP-bd"/>
</dbReference>
<feature type="region of interest" description="Disordered" evidence="5">
    <location>
        <begin position="1"/>
        <end position="20"/>
    </location>
</feature>
<evidence type="ECO:0000256" key="3">
    <source>
        <dbReference type="ARBA" id="ARBA00022741"/>
    </source>
</evidence>
<dbReference type="InterPro" id="IPR003593">
    <property type="entry name" value="AAA+_ATPase"/>
</dbReference>
<organism evidence="7 8">
    <name type="scientific">Ornithinicoccus hortensis</name>
    <dbReference type="NCBI Taxonomy" id="82346"/>
    <lineage>
        <taxon>Bacteria</taxon>
        <taxon>Bacillati</taxon>
        <taxon>Actinomycetota</taxon>
        <taxon>Actinomycetes</taxon>
        <taxon>Micrococcales</taxon>
        <taxon>Intrasporangiaceae</taxon>
        <taxon>Ornithinicoccus</taxon>
    </lineage>
</organism>
<feature type="domain" description="ABC transporter" evidence="6">
    <location>
        <begin position="154"/>
        <end position="384"/>
    </location>
</feature>
<dbReference type="InterPro" id="IPR027417">
    <property type="entry name" value="P-loop_NTPase"/>
</dbReference>
<dbReference type="PROSITE" id="PS00211">
    <property type="entry name" value="ABC_TRANSPORTER_1"/>
    <property type="match status" value="1"/>
</dbReference>
<keyword evidence="3" id="KW-0547">Nucleotide-binding</keyword>
<dbReference type="Pfam" id="PF00005">
    <property type="entry name" value="ABC_tran"/>
    <property type="match status" value="1"/>
</dbReference>
<dbReference type="Gene3D" id="3.40.50.300">
    <property type="entry name" value="P-loop containing nucleotide triphosphate hydrolases"/>
    <property type="match status" value="1"/>
</dbReference>
<evidence type="ECO:0000313" key="8">
    <source>
        <dbReference type="Proteomes" id="UP000319516"/>
    </source>
</evidence>
<comment type="caution">
    <text evidence="7">The sequence shown here is derived from an EMBL/GenBank/DDBJ whole genome shotgun (WGS) entry which is preliminary data.</text>
</comment>